<feature type="transmembrane region" description="Helical" evidence="1">
    <location>
        <begin position="21"/>
        <end position="39"/>
    </location>
</feature>
<keyword evidence="3" id="KW-1185">Reference proteome</keyword>
<accession>A0A3N4J1C4</accession>
<name>A0A3N4J1C4_9PEZI</name>
<gene>
    <name evidence="2" type="ORF">L873DRAFT_1821483</name>
</gene>
<proteinExistence type="predicted"/>
<evidence type="ECO:0000313" key="3">
    <source>
        <dbReference type="Proteomes" id="UP000276215"/>
    </source>
</evidence>
<dbReference type="EMBL" id="ML120533">
    <property type="protein sequence ID" value="RPA90250.1"/>
    <property type="molecule type" value="Genomic_DNA"/>
</dbReference>
<reference evidence="2 3" key="1">
    <citation type="journal article" date="2018" name="Nat. Ecol. Evol.">
        <title>Pezizomycetes genomes reveal the molecular basis of ectomycorrhizal truffle lifestyle.</title>
        <authorList>
            <person name="Murat C."/>
            <person name="Payen T."/>
            <person name="Noel B."/>
            <person name="Kuo A."/>
            <person name="Morin E."/>
            <person name="Chen J."/>
            <person name="Kohler A."/>
            <person name="Krizsan K."/>
            <person name="Balestrini R."/>
            <person name="Da Silva C."/>
            <person name="Montanini B."/>
            <person name="Hainaut M."/>
            <person name="Levati E."/>
            <person name="Barry K.W."/>
            <person name="Belfiori B."/>
            <person name="Cichocki N."/>
            <person name="Clum A."/>
            <person name="Dockter R.B."/>
            <person name="Fauchery L."/>
            <person name="Guy J."/>
            <person name="Iotti M."/>
            <person name="Le Tacon F."/>
            <person name="Lindquist E.A."/>
            <person name="Lipzen A."/>
            <person name="Malagnac F."/>
            <person name="Mello A."/>
            <person name="Molinier V."/>
            <person name="Miyauchi S."/>
            <person name="Poulain J."/>
            <person name="Riccioni C."/>
            <person name="Rubini A."/>
            <person name="Sitrit Y."/>
            <person name="Splivallo R."/>
            <person name="Traeger S."/>
            <person name="Wang M."/>
            <person name="Zifcakova L."/>
            <person name="Wipf D."/>
            <person name="Zambonelli A."/>
            <person name="Paolocci F."/>
            <person name="Nowrousian M."/>
            <person name="Ottonello S."/>
            <person name="Baldrian P."/>
            <person name="Spatafora J.W."/>
            <person name="Henrissat B."/>
            <person name="Nagy L.G."/>
            <person name="Aury J.M."/>
            <person name="Wincker P."/>
            <person name="Grigoriev I.V."/>
            <person name="Bonfante P."/>
            <person name="Martin F.M."/>
        </authorList>
    </citation>
    <scope>NUCLEOTIDE SEQUENCE [LARGE SCALE GENOMIC DNA]</scope>
    <source>
        <strain evidence="2 3">120613-1</strain>
    </source>
</reference>
<evidence type="ECO:0000256" key="1">
    <source>
        <dbReference type="SAM" id="Phobius"/>
    </source>
</evidence>
<keyword evidence="1" id="KW-1133">Transmembrane helix</keyword>
<sequence length="53" mass="6117">MISRYTTVYKKKKKKKKIRSTIDWPGGELYIVIIVPISSKIAARTCKYKISPS</sequence>
<evidence type="ECO:0000313" key="2">
    <source>
        <dbReference type="EMBL" id="RPA90250.1"/>
    </source>
</evidence>
<dbReference type="Proteomes" id="UP000276215">
    <property type="component" value="Unassembled WGS sequence"/>
</dbReference>
<organism evidence="2 3">
    <name type="scientific">Choiromyces venosus 120613-1</name>
    <dbReference type="NCBI Taxonomy" id="1336337"/>
    <lineage>
        <taxon>Eukaryota</taxon>
        <taxon>Fungi</taxon>
        <taxon>Dikarya</taxon>
        <taxon>Ascomycota</taxon>
        <taxon>Pezizomycotina</taxon>
        <taxon>Pezizomycetes</taxon>
        <taxon>Pezizales</taxon>
        <taxon>Tuberaceae</taxon>
        <taxon>Choiromyces</taxon>
    </lineage>
</organism>
<keyword evidence="1" id="KW-0812">Transmembrane</keyword>
<keyword evidence="1" id="KW-0472">Membrane</keyword>
<dbReference type="AlphaFoldDB" id="A0A3N4J1C4"/>
<protein>
    <submittedName>
        <fullName evidence="2">Uncharacterized protein</fullName>
    </submittedName>
</protein>